<gene>
    <name evidence="2" type="ORF">H6P81_014832</name>
</gene>
<comment type="caution">
    <text evidence="2">The sequence shown here is derived from an EMBL/GenBank/DDBJ whole genome shotgun (WGS) entry which is preliminary data.</text>
</comment>
<dbReference type="PANTHER" id="PTHR33184">
    <property type="entry name" value="PROTEIN TAPETUM DETERMINANT 1-LIKE-RELATED"/>
    <property type="match status" value="1"/>
</dbReference>
<dbReference type="EMBL" id="JAINDJ010000006">
    <property type="protein sequence ID" value="KAG9443492.1"/>
    <property type="molecule type" value="Genomic_DNA"/>
</dbReference>
<dbReference type="Pfam" id="PF24068">
    <property type="entry name" value="TPD1_C"/>
    <property type="match status" value="1"/>
</dbReference>
<sequence>METFKNVWAGYAGPPFLPRATLSDAAQIPGPVQLMRTEYAFSSSTRPPRFLSIYSHCHSIESILLISQYTLHEENGYIVCREGFKSVPPWMGFGSSRSCRWRSFLCLCEFLSSSDTIEFVFMASAVISGDSEMVHARRLGPGSSSSTPFPDQRNFTRRQLLQDEEGGGESNRIGVSCSKDDISVYQGETGPLPNGIPTYTVQILNGCSRGCTMSDIHFSCGWFSSVRLINPRVFRRLGYDDCLVNDGGPLSAGGSLSFQYSNTFQYPLSVSYLRCH</sequence>
<evidence type="ECO:0000256" key="1">
    <source>
        <dbReference type="ARBA" id="ARBA00022729"/>
    </source>
</evidence>
<reference evidence="2 3" key="1">
    <citation type="submission" date="2021-07" db="EMBL/GenBank/DDBJ databases">
        <title>The Aristolochia fimbriata genome: insights into angiosperm evolution, floral development and chemical biosynthesis.</title>
        <authorList>
            <person name="Jiao Y."/>
        </authorList>
    </citation>
    <scope>NUCLEOTIDE SEQUENCE [LARGE SCALE GENOMIC DNA]</scope>
    <source>
        <strain evidence="2">IBCAS-2021</strain>
        <tissue evidence="2">Leaf</tissue>
    </source>
</reference>
<evidence type="ECO:0000313" key="3">
    <source>
        <dbReference type="Proteomes" id="UP000825729"/>
    </source>
</evidence>
<protein>
    <submittedName>
        <fullName evidence="2">Uncharacterized protein</fullName>
    </submittedName>
</protein>
<proteinExistence type="predicted"/>
<dbReference type="Proteomes" id="UP000825729">
    <property type="component" value="Unassembled WGS sequence"/>
</dbReference>
<accession>A0AAV7E6Q7</accession>
<dbReference type="InterPro" id="IPR040361">
    <property type="entry name" value="TPD1"/>
</dbReference>
<dbReference type="AlphaFoldDB" id="A0AAV7E6Q7"/>
<name>A0AAV7E6Q7_ARIFI</name>
<keyword evidence="3" id="KW-1185">Reference proteome</keyword>
<keyword evidence="1" id="KW-0732">Signal</keyword>
<evidence type="ECO:0000313" key="2">
    <source>
        <dbReference type="EMBL" id="KAG9443492.1"/>
    </source>
</evidence>
<dbReference type="PANTHER" id="PTHR33184:SF67">
    <property type="entry name" value="PROTEIN TAPETUM DETERMINANT 1"/>
    <property type="match status" value="1"/>
</dbReference>
<organism evidence="2 3">
    <name type="scientific">Aristolochia fimbriata</name>
    <name type="common">White veined hardy Dutchman's pipe vine</name>
    <dbReference type="NCBI Taxonomy" id="158543"/>
    <lineage>
        <taxon>Eukaryota</taxon>
        <taxon>Viridiplantae</taxon>
        <taxon>Streptophyta</taxon>
        <taxon>Embryophyta</taxon>
        <taxon>Tracheophyta</taxon>
        <taxon>Spermatophyta</taxon>
        <taxon>Magnoliopsida</taxon>
        <taxon>Magnoliidae</taxon>
        <taxon>Piperales</taxon>
        <taxon>Aristolochiaceae</taxon>
        <taxon>Aristolochia</taxon>
    </lineage>
</organism>
<dbReference type="GO" id="GO:0001709">
    <property type="term" value="P:cell fate determination"/>
    <property type="evidence" value="ECO:0007669"/>
    <property type="project" value="TreeGrafter"/>
</dbReference>